<evidence type="ECO:0000313" key="2">
    <source>
        <dbReference type="Proteomes" id="UP000251402"/>
    </source>
</evidence>
<gene>
    <name evidence="1" type="ORF">DEO27_026905</name>
</gene>
<evidence type="ECO:0000313" key="1">
    <source>
        <dbReference type="EMBL" id="QEM13487.1"/>
    </source>
</evidence>
<keyword evidence="2" id="KW-1185">Reference proteome</keyword>
<dbReference type="AlphaFoldDB" id="A0A5C1I5V4"/>
<organism evidence="1 2">
    <name type="scientific">Mucilaginibacter rubeus</name>
    <dbReference type="NCBI Taxonomy" id="2027860"/>
    <lineage>
        <taxon>Bacteria</taxon>
        <taxon>Pseudomonadati</taxon>
        <taxon>Bacteroidota</taxon>
        <taxon>Sphingobacteriia</taxon>
        <taxon>Sphingobacteriales</taxon>
        <taxon>Sphingobacteriaceae</taxon>
        <taxon>Mucilaginibacter</taxon>
    </lineage>
</organism>
<protein>
    <submittedName>
        <fullName evidence="1">Oxidase</fullName>
    </submittedName>
</protein>
<proteinExistence type="predicted"/>
<dbReference type="EMBL" id="CP043450">
    <property type="protein sequence ID" value="QEM13487.1"/>
    <property type="molecule type" value="Genomic_DNA"/>
</dbReference>
<dbReference type="Proteomes" id="UP000251402">
    <property type="component" value="Chromosome"/>
</dbReference>
<dbReference type="RefSeq" id="WP_112574858.1">
    <property type="nucleotide sequence ID" value="NZ_CP043450.1"/>
</dbReference>
<reference evidence="1" key="1">
    <citation type="submission" date="2019-08" db="EMBL/GenBank/DDBJ databases">
        <title>Comparative genome analysis confer to the adaptation heavy metal polluted environment.</title>
        <authorList>
            <person name="Li Y."/>
        </authorList>
    </citation>
    <scope>NUCLEOTIDE SEQUENCE [LARGE SCALE GENOMIC DNA]</scope>
    <source>
        <strain evidence="1">P1</strain>
    </source>
</reference>
<accession>A0A5C1I5V4</accession>
<name>A0A5C1I5V4_9SPHI</name>
<dbReference type="OrthoDB" id="799440at2"/>
<dbReference type="KEGG" id="mrub:DEO27_026905"/>
<sequence>MIDYLEDEDGDCLFAGGDFAKGESNQQQQKKILLSDPGEYKQAPTATVGLSRFLNDDSTDDLLREIRIKYSADGMKVNGMGFVSGKLNIDADYAS</sequence>